<name>A0ABV9QZC7_9GAMM</name>
<evidence type="ECO:0000259" key="2">
    <source>
        <dbReference type="Pfam" id="PF00535"/>
    </source>
</evidence>
<dbReference type="EC" id="2.4.-.-" evidence="3"/>
<dbReference type="EMBL" id="JBHSHD010000013">
    <property type="protein sequence ID" value="MFC4821984.1"/>
    <property type="molecule type" value="Genomic_DNA"/>
</dbReference>
<dbReference type="Pfam" id="PF00535">
    <property type="entry name" value="Glycos_transf_2"/>
    <property type="match status" value="1"/>
</dbReference>
<dbReference type="InterPro" id="IPR029044">
    <property type="entry name" value="Nucleotide-diphossugar_trans"/>
</dbReference>
<dbReference type="CDD" id="cd04186">
    <property type="entry name" value="GT_2_like_c"/>
    <property type="match status" value="1"/>
</dbReference>
<gene>
    <name evidence="3" type="ORF">ACFO6Q_16795</name>
</gene>
<accession>A0ABV9QZC7</accession>
<evidence type="ECO:0000313" key="3">
    <source>
        <dbReference type="EMBL" id="MFC4821984.1"/>
    </source>
</evidence>
<sequence length="1477" mass="161517">MHVTPIAAKPSAGDGMAERPSRPSAAIPLRVCVYAAQTPSAERLQALRERLPRSAAFTVLGASDAWREAANRLSGDAAAADPLDLLRAAASAFPGENLILLRADLDLPEFAVERLLRALERPDVLGALPLDERHLDPGRSGVLRLAGVHGADAQRLDALCYVCSDRRLDDDAGFPPTLPALSAWHGERLAQLGAERLRERDALDASGLRVVRLDHLYVETGADAEPAARDAAMPSALDPLRERLAAALEAGVTPARPGLDARPVLLHVLHGWGGGAERWVRDFAAADTAAHHLVLIARGRFASCRHGEWLELRAGSPDGPPLRRWPLPRPIADTALGDDAYRRVLADVLRDYCVDAVVVSSLIGHSLDALRTPLPLYCVVHDHYPLWPVLHRDFGDAALAFDETQRAADLLAAGAGGEFADRDPQHWRRLRDATVAALRDASATLIAPSRSALANHLRLAPELRALPAQVIAHGLAPWPADAPRPAAPPPRERLRLLVPGRIRHGKGAALLRAALPRLRERADLFLLGAGADAHVLFGESGLHVVLDYRRDELPRLLAEIRPDAALLLPTVAETFSYILSELRSLGLPVIATRIGALAERIEDGSDGFLVDTDVEAIVARVDALTQRREALDAVRARLAGERQPTPAETAQAYARLFDLPPRAVARYPLVSTGAQALHEAALEHAFVQTRERERTVRADLAATERESRRRGEWGHGLDRELVEARTQLRTLYENQERLLQETDRQRKTIADLELLARDREALLASRSWQVTRPLRATTTRLRALRAGLAYRALHLRSLASRVRGSLAQRGLAGTVRRVAQELRRGGGPAQARIAYPEPGDDFAPFAVPTSDRPCVSIVIPVYNKIAYTSACLRSIAEHAGAIPFEVVVVDDGSSDETPRRLADVAGIRVLRNAQNLGFIGSCNAGAAASAGDHLLFLNNDTVVTAGWLEALVRCLEEAPQAGLVGAKLVYPDGRLQEAGGIVFDDGSGWNYGRFEDPADARFGFRREADYCSGAAIAIRRELFERLGAFDRRYAPAYYEDTDLAFAVRAAGLKVYYEPAATVVHFEGVTSGTDVASGTKRYQVINREKFLDKWKDALARQPAPGTPIARAATHRATKRVLIVDATTPTPDQDSGSLRMVNLMRVLADLGCQTSFLPDNRAWIERYTADLQELGVEALYSPYAADPIALLRERGREFDLIVLSRHYVAASYVGLVRLYAPQATLAFDTVDLHYLREQRAAELSGKPELARHAAATRAQELKLIRECDVTFVVSPVEQELLAREAPGARVEVLSNVHEIYGCRQPYGQRRDLVFVGGFQHPPNTDAVEWFVHEVFPRVRAELPDVTFHVIGSKVPDAIRALADEHVLVHGYIQDIAPYMDGCRLSVAPLRYGAGVKGKVNMAMSYGLPVVATSAAVEGMHVRDGEDVLVADDAAAFAAHVVRLYRDEALWNRLSTNGLDNVERHFSFAAAREALRQVLR</sequence>
<dbReference type="Pfam" id="PF13692">
    <property type="entry name" value="Glyco_trans_1_4"/>
    <property type="match status" value="2"/>
</dbReference>
<organism evidence="3 4">
    <name type="scientific">Dokdonella ginsengisoli</name>
    <dbReference type="NCBI Taxonomy" id="363846"/>
    <lineage>
        <taxon>Bacteria</taxon>
        <taxon>Pseudomonadati</taxon>
        <taxon>Pseudomonadota</taxon>
        <taxon>Gammaproteobacteria</taxon>
        <taxon>Lysobacterales</taxon>
        <taxon>Rhodanobacteraceae</taxon>
        <taxon>Dokdonella</taxon>
    </lineage>
</organism>
<dbReference type="Proteomes" id="UP001595886">
    <property type="component" value="Unassembled WGS sequence"/>
</dbReference>
<dbReference type="Gene3D" id="3.90.550.10">
    <property type="entry name" value="Spore Coat Polysaccharide Biosynthesis Protein SpsA, Chain A"/>
    <property type="match status" value="1"/>
</dbReference>
<proteinExistence type="predicted"/>
<dbReference type="PANTHER" id="PTHR43179">
    <property type="entry name" value="RHAMNOSYLTRANSFERASE WBBL"/>
    <property type="match status" value="1"/>
</dbReference>
<protein>
    <submittedName>
        <fullName evidence="3">Glycosyltransferase</fullName>
        <ecNumber evidence="3">2.4.-.-</ecNumber>
    </submittedName>
</protein>
<dbReference type="GO" id="GO:0016757">
    <property type="term" value="F:glycosyltransferase activity"/>
    <property type="evidence" value="ECO:0007669"/>
    <property type="project" value="UniProtKB-KW"/>
</dbReference>
<dbReference type="PANTHER" id="PTHR43179:SF7">
    <property type="entry name" value="RHAMNOSYLTRANSFERASE WBBL"/>
    <property type="match status" value="1"/>
</dbReference>
<dbReference type="RefSeq" id="WP_380022267.1">
    <property type="nucleotide sequence ID" value="NZ_JBHSHD010000013.1"/>
</dbReference>
<evidence type="ECO:0000313" key="4">
    <source>
        <dbReference type="Proteomes" id="UP001595886"/>
    </source>
</evidence>
<reference evidence="4" key="1">
    <citation type="journal article" date="2019" name="Int. J. Syst. Evol. Microbiol.">
        <title>The Global Catalogue of Microorganisms (GCM) 10K type strain sequencing project: providing services to taxonomists for standard genome sequencing and annotation.</title>
        <authorList>
            <consortium name="The Broad Institute Genomics Platform"/>
            <consortium name="The Broad Institute Genome Sequencing Center for Infectious Disease"/>
            <person name="Wu L."/>
            <person name="Ma J."/>
        </authorList>
    </citation>
    <scope>NUCLEOTIDE SEQUENCE [LARGE SCALE GENOMIC DNA]</scope>
    <source>
        <strain evidence="4">CCUG 30340</strain>
    </source>
</reference>
<dbReference type="InterPro" id="IPR001173">
    <property type="entry name" value="Glyco_trans_2-like"/>
</dbReference>
<dbReference type="SUPFAM" id="SSF53448">
    <property type="entry name" value="Nucleotide-diphospho-sugar transferases"/>
    <property type="match status" value="1"/>
</dbReference>
<feature type="region of interest" description="Disordered" evidence="1">
    <location>
        <begin position="1"/>
        <end position="22"/>
    </location>
</feature>
<keyword evidence="3" id="KW-0808">Transferase</keyword>
<comment type="caution">
    <text evidence="3">The sequence shown here is derived from an EMBL/GenBank/DDBJ whole genome shotgun (WGS) entry which is preliminary data.</text>
</comment>
<evidence type="ECO:0000256" key="1">
    <source>
        <dbReference type="SAM" id="MobiDB-lite"/>
    </source>
</evidence>
<dbReference type="Gene3D" id="3.40.50.2000">
    <property type="entry name" value="Glycogen Phosphorylase B"/>
    <property type="match status" value="2"/>
</dbReference>
<feature type="domain" description="Glycosyltransferase 2-like" evidence="2">
    <location>
        <begin position="856"/>
        <end position="1026"/>
    </location>
</feature>
<keyword evidence="3" id="KW-0328">Glycosyltransferase</keyword>
<dbReference type="CDD" id="cd03801">
    <property type="entry name" value="GT4_PimA-like"/>
    <property type="match status" value="1"/>
</dbReference>
<dbReference type="SUPFAM" id="SSF53756">
    <property type="entry name" value="UDP-Glycosyltransferase/glycogen phosphorylase"/>
    <property type="match status" value="2"/>
</dbReference>
<keyword evidence="4" id="KW-1185">Reference proteome</keyword>